<comment type="similarity">
    <text evidence="2 11">Belongs to the mitochondrial carrier (TC 2.A.29) family.</text>
</comment>
<dbReference type="PANTHER" id="PTHR45671">
    <property type="entry name" value="SOLUTE CARRIER FAMILY 25 (MITOCHONDRIAL CARRIER PHOSPHATE CARRIER), MEMBER 3, LIKE-RELATED-RELATED"/>
    <property type="match status" value="1"/>
</dbReference>
<evidence type="ECO:0000256" key="3">
    <source>
        <dbReference type="ARBA" id="ARBA00022448"/>
    </source>
</evidence>
<dbReference type="Gene3D" id="1.50.40.10">
    <property type="entry name" value="Mitochondrial carrier domain"/>
    <property type="match status" value="1"/>
</dbReference>
<evidence type="ECO:0000313" key="13">
    <source>
        <dbReference type="Proteomes" id="UP000006671"/>
    </source>
</evidence>
<evidence type="ECO:0000256" key="9">
    <source>
        <dbReference type="ARBA" id="ARBA00023136"/>
    </source>
</evidence>
<reference evidence="12 13" key="1">
    <citation type="journal article" date="2010" name="Cell">
        <title>The genome of Naegleria gruberi illuminates early eukaryotic versatility.</title>
        <authorList>
            <person name="Fritz-Laylin L.K."/>
            <person name="Prochnik S.E."/>
            <person name="Ginger M.L."/>
            <person name="Dacks J.B."/>
            <person name="Carpenter M.L."/>
            <person name="Field M.C."/>
            <person name="Kuo A."/>
            <person name="Paredez A."/>
            <person name="Chapman J."/>
            <person name="Pham J."/>
            <person name="Shu S."/>
            <person name="Neupane R."/>
            <person name="Cipriano M."/>
            <person name="Mancuso J."/>
            <person name="Tu H."/>
            <person name="Salamov A."/>
            <person name="Lindquist E."/>
            <person name="Shapiro H."/>
            <person name="Lucas S."/>
            <person name="Grigoriev I.V."/>
            <person name="Cande W.Z."/>
            <person name="Fulton C."/>
            <person name="Rokhsar D.S."/>
            <person name="Dawson S.C."/>
        </authorList>
    </citation>
    <scope>NUCLEOTIDE SEQUENCE [LARGE SCALE GENOMIC DNA]</scope>
    <source>
        <strain evidence="12 13">NEG-M</strain>
    </source>
</reference>
<dbReference type="PRINTS" id="PR00926">
    <property type="entry name" value="MITOCARRIER"/>
</dbReference>
<evidence type="ECO:0000256" key="8">
    <source>
        <dbReference type="ARBA" id="ARBA00023128"/>
    </source>
</evidence>
<evidence type="ECO:0000256" key="7">
    <source>
        <dbReference type="ARBA" id="ARBA00022989"/>
    </source>
</evidence>
<evidence type="ECO:0000256" key="2">
    <source>
        <dbReference type="ARBA" id="ARBA00006375"/>
    </source>
</evidence>
<keyword evidence="9 10" id="KW-0472">Membrane</keyword>
<dbReference type="PROSITE" id="PS50920">
    <property type="entry name" value="SOLCAR"/>
    <property type="match status" value="3"/>
</dbReference>
<dbReference type="InterPro" id="IPR023395">
    <property type="entry name" value="MCP_dom_sf"/>
</dbReference>
<evidence type="ECO:0000313" key="12">
    <source>
        <dbReference type="EMBL" id="EFC45801.1"/>
    </source>
</evidence>
<accession>D2VBH7</accession>
<dbReference type="FunCoup" id="D2VBH7">
    <property type="interactions" value="331"/>
</dbReference>
<dbReference type="Proteomes" id="UP000006671">
    <property type="component" value="Unassembled WGS sequence"/>
</dbReference>
<evidence type="ECO:0000256" key="6">
    <source>
        <dbReference type="ARBA" id="ARBA00022792"/>
    </source>
</evidence>
<dbReference type="EMBL" id="GG738861">
    <property type="protein sequence ID" value="EFC45801.1"/>
    <property type="molecule type" value="Genomic_DNA"/>
</dbReference>
<dbReference type="GeneID" id="8850523"/>
<proteinExistence type="inferred from homology"/>
<sequence>MSSNNNQTVTGIDLYSRFALSGAISCGVTHGAVTPVDVVKTLKQLYPQQYNKGMISTFRQVVNEKGASALLTGIGPTFIGYFMQGAFKFGGYEVFKEKFVNYLGMERARENKNSIYVASSAMAEFIADIFLCPLEATRIRLVSQPSFANGLVGGFARLYREEGVLKGFYSGFFPILLKQIPYNITKFATYEIALANILAIIGKQKSELSSTNETLVDLGSGLTAGICAAIISQPADTLLSMMNKQNASDQSISSRLVLLVKELGPSGLFRGLGPRIVMVGAITAGQFAIYGRIKAALGAKPNVEIH</sequence>
<feature type="repeat" description="Solcar" evidence="10">
    <location>
        <begin position="111"/>
        <end position="196"/>
    </location>
</feature>
<dbReference type="eggNOG" id="KOG0767">
    <property type="taxonomic scope" value="Eukaryota"/>
</dbReference>
<dbReference type="PANTHER" id="PTHR45671:SF12">
    <property type="entry name" value="MITOCHONDRIAL PHOSPHATE CARRIER PROTEIN"/>
    <property type="match status" value="1"/>
</dbReference>
<dbReference type="GO" id="GO:0005315">
    <property type="term" value="F:phosphate transmembrane transporter activity"/>
    <property type="evidence" value="ECO:0007669"/>
    <property type="project" value="InterPro"/>
</dbReference>
<dbReference type="STRING" id="5762.D2VBH7"/>
<dbReference type="OrthoDB" id="427452at2759"/>
<feature type="repeat" description="Solcar" evidence="10">
    <location>
        <begin position="13"/>
        <end position="98"/>
    </location>
</feature>
<keyword evidence="13" id="KW-1185">Reference proteome</keyword>
<dbReference type="GO" id="GO:0005743">
    <property type="term" value="C:mitochondrial inner membrane"/>
    <property type="evidence" value="ECO:0007669"/>
    <property type="project" value="UniProtKB-SubCell"/>
</dbReference>
<keyword evidence="8" id="KW-0496">Mitochondrion</keyword>
<evidence type="ECO:0000256" key="1">
    <source>
        <dbReference type="ARBA" id="ARBA00004448"/>
    </source>
</evidence>
<keyword evidence="6" id="KW-0999">Mitochondrion inner membrane</keyword>
<feature type="repeat" description="Solcar" evidence="10">
    <location>
        <begin position="212"/>
        <end position="296"/>
    </location>
</feature>
<organism evidence="13">
    <name type="scientific">Naegleria gruberi</name>
    <name type="common">Amoeba</name>
    <dbReference type="NCBI Taxonomy" id="5762"/>
    <lineage>
        <taxon>Eukaryota</taxon>
        <taxon>Discoba</taxon>
        <taxon>Heterolobosea</taxon>
        <taxon>Tetramitia</taxon>
        <taxon>Eutetramitia</taxon>
        <taxon>Vahlkampfiidae</taxon>
        <taxon>Naegleria</taxon>
    </lineage>
</organism>
<dbReference type="AlphaFoldDB" id="D2VBH7"/>
<comment type="subcellular location">
    <subcellularLocation>
        <location evidence="1">Mitochondrion inner membrane</location>
        <topology evidence="1">Multi-pass membrane protein</topology>
    </subcellularLocation>
</comment>
<dbReference type="OMA" id="LIYKKVM"/>
<gene>
    <name evidence="12" type="ORF">NAEGRDRAFT_36289</name>
</gene>
<keyword evidence="4 10" id="KW-0812">Transmembrane</keyword>
<evidence type="ECO:0000256" key="11">
    <source>
        <dbReference type="RuleBase" id="RU000488"/>
    </source>
</evidence>
<dbReference type="KEGG" id="ngr:NAEGRDRAFT_36289"/>
<dbReference type="GO" id="GO:1990547">
    <property type="term" value="P:mitochondrial phosphate ion transmembrane transport"/>
    <property type="evidence" value="ECO:0007669"/>
    <property type="project" value="InterPro"/>
</dbReference>
<dbReference type="InterPro" id="IPR044677">
    <property type="entry name" value="SLC25A3/Pic2/Mir1-like"/>
</dbReference>
<dbReference type="RefSeq" id="XP_002678545.1">
    <property type="nucleotide sequence ID" value="XM_002678499.1"/>
</dbReference>
<dbReference type="VEuPathDB" id="AmoebaDB:NAEGRDRAFT_36289"/>
<name>D2VBH7_NAEGR</name>
<dbReference type="InterPro" id="IPR018108">
    <property type="entry name" value="MCP_transmembrane"/>
</dbReference>
<dbReference type="InParanoid" id="D2VBH7"/>
<keyword evidence="7" id="KW-1133">Transmembrane helix</keyword>
<protein>
    <submittedName>
        <fullName evidence="12">Mitochondrial phosphate carrier protein</fullName>
    </submittedName>
</protein>
<keyword evidence="5" id="KW-0677">Repeat</keyword>
<dbReference type="SUPFAM" id="SSF103506">
    <property type="entry name" value="Mitochondrial carrier"/>
    <property type="match status" value="1"/>
</dbReference>
<dbReference type="InterPro" id="IPR002067">
    <property type="entry name" value="MCP"/>
</dbReference>
<dbReference type="Pfam" id="PF00153">
    <property type="entry name" value="Mito_carr"/>
    <property type="match status" value="3"/>
</dbReference>
<dbReference type="FunFam" id="1.50.40.10:FF:000024">
    <property type="entry name" value="MIR1p Mitochondrial phosphate carrier"/>
    <property type="match status" value="1"/>
</dbReference>
<evidence type="ECO:0000256" key="4">
    <source>
        <dbReference type="ARBA" id="ARBA00022692"/>
    </source>
</evidence>
<evidence type="ECO:0000256" key="10">
    <source>
        <dbReference type="PROSITE-ProRule" id="PRU00282"/>
    </source>
</evidence>
<keyword evidence="3 11" id="KW-0813">Transport</keyword>
<evidence type="ECO:0000256" key="5">
    <source>
        <dbReference type="ARBA" id="ARBA00022737"/>
    </source>
</evidence>